<name>A0ABW7WEU3_9NOCA</name>
<keyword evidence="3" id="KW-1185">Reference proteome</keyword>
<dbReference type="EMBL" id="JBIRXV010000002">
    <property type="protein sequence ID" value="MFI2321493.1"/>
    <property type="molecule type" value="Genomic_DNA"/>
</dbReference>
<proteinExistence type="predicted"/>
<reference evidence="2 3" key="1">
    <citation type="submission" date="2024-10" db="EMBL/GenBank/DDBJ databases">
        <title>The Natural Products Discovery Center: Release of the First 8490 Sequenced Strains for Exploring Actinobacteria Biosynthetic Diversity.</title>
        <authorList>
            <person name="Kalkreuter E."/>
            <person name="Kautsar S.A."/>
            <person name="Yang D."/>
            <person name="Bader C.D."/>
            <person name="Teijaro C.N."/>
            <person name="Fluegel L."/>
            <person name="Davis C.M."/>
            <person name="Simpson J.R."/>
            <person name="Lauterbach L."/>
            <person name="Steele A.D."/>
            <person name="Gui C."/>
            <person name="Meng S."/>
            <person name="Li G."/>
            <person name="Viehrig K."/>
            <person name="Ye F."/>
            <person name="Su P."/>
            <person name="Kiefer A.F."/>
            <person name="Nichols A."/>
            <person name="Cepeda A.J."/>
            <person name="Yan W."/>
            <person name="Fan B."/>
            <person name="Jiang Y."/>
            <person name="Adhikari A."/>
            <person name="Zheng C.-J."/>
            <person name="Schuster L."/>
            <person name="Cowan T.M."/>
            <person name="Smanski M.J."/>
            <person name="Chevrette M.G."/>
            <person name="De Carvalho L.P.S."/>
            <person name="Shen B."/>
        </authorList>
    </citation>
    <scope>NUCLEOTIDE SEQUENCE [LARGE SCALE GENOMIC DNA]</scope>
    <source>
        <strain evidence="2 3">NPDC019626</strain>
    </source>
</reference>
<accession>A0ABW7WEU3</accession>
<sequence length="58" mass="5899">MKAITAGLLVPATFLAPVPTAHAAPIEREASIAETGSADAADGNKRFRAHDTGVVEIA</sequence>
<keyword evidence="1" id="KW-0732">Signal</keyword>
<evidence type="ECO:0000313" key="2">
    <source>
        <dbReference type="EMBL" id="MFI2321493.1"/>
    </source>
</evidence>
<gene>
    <name evidence="2" type="ORF">ACH47G_13480</name>
</gene>
<feature type="chain" id="PRO_5045970331" evidence="1">
    <location>
        <begin position="24"/>
        <end position="58"/>
    </location>
</feature>
<comment type="caution">
    <text evidence="2">The sequence shown here is derived from an EMBL/GenBank/DDBJ whole genome shotgun (WGS) entry which is preliminary data.</text>
</comment>
<dbReference type="Proteomes" id="UP001611450">
    <property type="component" value="Unassembled WGS sequence"/>
</dbReference>
<evidence type="ECO:0000313" key="3">
    <source>
        <dbReference type="Proteomes" id="UP001611450"/>
    </source>
</evidence>
<feature type="signal peptide" evidence="1">
    <location>
        <begin position="1"/>
        <end position="23"/>
    </location>
</feature>
<dbReference type="RefSeq" id="WP_396947787.1">
    <property type="nucleotide sequence ID" value="NZ_JBIRXV010000002.1"/>
</dbReference>
<evidence type="ECO:0000256" key="1">
    <source>
        <dbReference type="SAM" id="SignalP"/>
    </source>
</evidence>
<protein>
    <submittedName>
        <fullName evidence="2">Uncharacterized protein</fullName>
    </submittedName>
</protein>
<organism evidence="2 3">
    <name type="scientific">Nocardia beijingensis</name>
    <dbReference type="NCBI Taxonomy" id="95162"/>
    <lineage>
        <taxon>Bacteria</taxon>
        <taxon>Bacillati</taxon>
        <taxon>Actinomycetota</taxon>
        <taxon>Actinomycetes</taxon>
        <taxon>Mycobacteriales</taxon>
        <taxon>Nocardiaceae</taxon>
        <taxon>Nocardia</taxon>
    </lineage>
</organism>